<accession>A0A345UYD6</accession>
<dbReference type="RefSeq" id="WP_115078235.1">
    <property type="nucleotide sequence ID" value="NZ_CP022313.1"/>
</dbReference>
<evidence type="ECO:0000313" key="2">
    <source>
        <dbReference type="Proteomes" id="UP000254535"/>
    </source>
</evidence>
<dbReference type="Proteomes" id="UP000254535">
    <property type="component" value="Chromosome"/>
</dbReference>
<reference evidence="1 2" key="1">
    <citation type="submission" date="2017-07" db="EMBL/GenBank/DDBJ databases">
        <title>Genome sequence of Pseudomonas NEP1.</title>
        <authorList>
            <person name="Nascimento F.X."/>
        </authorList>
    </citation>
    <scope>NUCLEOTIDE SEQUENCE [LARGE SCALE GENOMIC DNA]</scope>
    <source>
        <strain evidence="1 2">NEP1</strain>
    </source>
</reference>
<gene>
    <name evidence="1" type="ORF">CFN16_15570</name>
</gene>
<sequence>MLFRLKDVSYQLTKGDKFSYSDAFIATLVGALTQGKGFVMTQSMGLSGSYAGSLIKGEDPILPMIGSFAGTTIGFKGGPFMSNTLKPYIGEAAATTVGNSSVSYLSEMIGDGIQSLGGKK</sequence>
<evidence type="ECO:0000313" key="1">
    <source>
        <dbReference type="EMBL" id="AXJ05488.1"/>
    </source>
</evidence>
<protein>
    <submittedName>
        <fullName evidence="1">Uncharacterized protein</fullName>
    </submittedName>
</protein>
<name>A0A345UYD6_PSEFL</name>
<proteinExistence type="predicted"/>
<organism evidence="1 2">
    <name type="scientific">Pseudomonas fluorescens</name>
    <dbReference type="NCBI Taxonomy" id="294"/>
    <lineage>
        <taxon>Bacteria</taxon>
        <taxon>Pseudomonadati</taxon>
        <taxon>Pseudomonadota</taxon>
        <taxon>Gammaproteobacteria</taxon>
        <taxon>Pseudomonadales</taxon>
        <taxon>Pseudomonadaceae</taxon>
        <taxon>Pseudomonas</taxon>
    </lineage>
</organism>
<dbReference type="AlphaFoldDB" id="A0A345UYD6"/>
<dbReference type="EMBL" id="CP022313">
    <property type="protein sequence ID" value="AXJ05488.1"/>
    <property type="molecule type" value="Genomic_DNA"/>
</dbReference>